<keyword evidence="2" id="KW-0418">Kinase</keyword>
<feature type="region of interest" description="Disordered" evidence="1">
    <location>
        <begin position="121"/>
        <end position="201"/>
    </location>
</feature>
<feature type="region of interest" description="Disordered" evidence="1">
    <location>
        <begin position="1"/>
        <end position="45"/>
    </location>
</feature>
<protein>
    <submittedName>
        <fullName evidence="2">Non-specific serine/threonine protein kinase</fullName>
        <ecNumber evidence="2">2.7.11.1</ecNumber>
    </submittedName>
</protein>
<dbReference type="Proteomes" id="UP000011185">
    <property type="component" value="Unassembled WGS sequence"/>
</dbReference>
<dbReference type="STRING" id="72359.L7JYR7"/>
<reference evidence="2 3" key="1">
    <citation type="journal article" date="2012" name="PLoS Pathog.">
        <title>The genome of the obligate intracellular parasite Trachipleistophora hominis: new insights into microsporidian genome dynamics and reductive evolution.</title>
        <authorList>
            <person name="Heinz E."/>
            <person name="Williams T.A."/>
            <person name="Nakjang S."/>
            <person name="Noel C.J."/>
            <person name="Swan D.C."/>
            <person name="Goldberg A.V."/>
            <person name="Harris S.R."/>
            <person name="Weinmaier T."/>
            <person name="Markert S."/>
            <person name="Becher D."/>
            <person name="Bernhardt J."/>
            <person name="Dagan T."/>
            <person name="Hacker C."/>
            <person name="Lucocq J.M."/>
            <person name="Schweder T."/>
            <person name="Rattei T."/>
            <person name="Hall N."/>
            <person name="Hirt R.P."/>
            <person name="Embley T.M."/>
        </authorList>
    </citation>
    <scope>NUCLEOTIDE SEQUENCE [LARGE SCALE GENOMIC DNA]</scope>
</reference>
<dbReference type="GO" id="GO:0004674">
    <property type="term" value="F:protein serine/threonine kinase activity"/>
    <property type="evidence" value="ECO:0007669"/>
    <property type="project" value="UniProtKB-KW"/>
</dbReference>
<dbReference type="EMBL" id="JH993832">
    <property type="protein sequence ID" value="ELQ76579.1"/>
    <property type="molecule type" value="Genomic_DNA"/>
</dbReference>
<proteinExistence type="predicted"/>
<dbReference type="HOGENOM" id="CLU_761148_0_0_1"/>
<feature type="compositionally biased region" description="Basic and acidic residues" evidence="1">
    <location>
        <begin position="121"/>
        <end position="136"/>
    </location>
</feature>
<evidence type="ECO:0000256" key="1">
    <source>
        <dbReference type="SAM" id="MobiDB-lite"/>
    </source>
</evidence>
<organism evidence="2 3">
    <name type="scientific">Trachipleistophora hominis</name>
    <name type="common">Microsporidian parasite</name>
    <dbReference type="NCBI Taxonomy" id="72359"/>
    <lineage>
        <taxon>Eukaryota</taxon>
        <taxon>Fungi</taxon>
        <taxon>Fungi incertae sedis</taxon>
        <taxon>Microsporidia</taxon>
        <taxon>Pleistophoridae</taxon>
        <taxon>Trachipleistophora</taxon>
    </lineage>
</organism>
<name>L7JYR7_TRAHO</name>
<dbReference type="OrthoDB" id="4062651at2759"/>
<keyword evidence="2" id="KW-0808">Transferase</keyword>
<accession>L7JYR7</accession>
<evidence type="ECO:0000313" key="2">
    <source>
        <dbReference type="EMBL" id="ELQ76579.1"/>
    </source>
</evidence>
<dbReference type="InParanoid" id="L7JYR7"/>
<evidence type="ECO:0000313" key="3">
    <source>
        <dbReference type="Proteomes" id="UP000011185"/>
    </source>
</evidence>
<feature type="compositionally biased region" description="Basic and acidic residues" evidence="1">
    <location>
        <begin position="182"/>
        <end position="201"/>
    </location>
</feature>
<feature type="compositionally biased region" description="Basic and acidic residues" evidence="1">
    <location>
        <begin position="155"/>
        <end position="175"/>
    </location>
</feature>
<feature type="compositionally biased region" description="Polar residues" evidence="1">
    <location>
        <begin position="72"/>
        <end position="82"/>
    </location>
</feature>
<gene>
    <name evidence="2" type="ORF">THOM_0293</name>
</gene>
<dbReference type="AlphaFoldDB" id="L7JYR7"/>
<feature type="compositionally biased region" description="Basic and acidic residues" evidence="1">
    <location>
        <begin position="83"/>
        <end position="93"/>
    </location>
</feature>
<dbReference type="EC" id="2.7.11.1" evidence="2"/>
<keyword evidence="2" id="KW-0723">Serine/threonine-protein kinase</keyword>
<sequence length="364" mass="40224">MVESREVYGHSDASVLTMIQSKGVGDDGQSGKEESVDGESVEGYNGELMTENAAVKDVSTSVGEVSVVNPLESGSEQGGTPSDNEKRKEARDGVVSECVEGAYQNGVVEEGAISGVCAKTENEEVPCRSEELRESANDGNGTQSRDELLVPSLNLKKEGPDTKDAPALSHQKEVPEPVPSARKTEQGREAVHDEKDAKEDERASIENFVNETASIVNRTPDIANEWIKLLKEQEIDTVEDLKLLVEEDWDALGLPVFAARAMMNSLYGKDRQPVKEKHQTTNTSIPEYTDDLQIKDFIVDVCTLARKIENASLWEAKLTNQEIRTVGEFKSLHSKDWNKLGLSVFCYRILKNILNRKGRLPFVR</sequence>
<dbReference type="VEuPathDB" id="MicrosporidiaDB:THOM_0293"/>
<keyword evidence="3" id="KW-1185">Reference proteome</keyword>
<feature type="region of interest" description="Disordered" evidence="1">
    <location>
        <begin position="65"/>
        <end position="93"/>
    </location>
</feature>